<dbReference type="EMBL" id="PQXH01000294">
    <property type="protein sequence ID" value="TGO07289.1"/>
    <property type="molecule type" value="Genomic_DNA"/>
</dbReference>
<evidence type="ECO:0000256" key="5">
    <source>
        <dbReference type="ARBA" id="ARBA00023002"/>
    </source>
</evidence>
<evidence type="ECO:0000256" key="1">
    <source>
        <dbReference type="ARBA" id="ARBA00009183"/>
    </source>
</evidence>
<dbReference type="GO" id="GO:0004499">
    <property type="term" value="F:N,N-dimethylaniline monooxygenase activity"/>
    <property type="evidence" value="ECO:0007669"/>
    <property type="project" value="InterPro"/>
</dbReference>
<dbReference type="Proteomes" id="UP000297777">
    <property type="component" value="Unassembled WGS sequence"/>
</dbReference>
<dbReference type="InterPro" id="IPR020946">
    <property type="entry name" value="Flavin_mOase-like"/>
</dbReference>
<keyword evidence="5" id="KW-0560">Oxidoreductase</keyword>
<evidence type="ECO:0000256" key="2">
    <source>
        <dbReference type="ARBA" id="ARBA00022630"/>
    </source>
</evidence>
<protein>
    <recommendedName>
        <fullName evidence="8">FAD/NAD(P)-binding domain-containing protein</fullName>
    </recommendedName>
</protein>
<reference evidence="6 7" key="1">
    <citation type="submission" date="2017-12" db="EMBL/GenBank/DDBJ databases">
        <title>Comparative genomics of Botrytis spp.</title>
        <authorList>
            <person name="Valero-Jimenez C.A."/>
            <person name="Tapia P."/>
            <person name="Veloso J."/>
            <person name="Silva-Moreno E."/>
            <person name="Staats M."/>
            <person name="Valdes J.H."/>
            <person name="Van Kan J.A.L."/>
        </authorList>
    </citation>
    <scope>NUCLEOTIDE SEQUENCE [LARGE SCALE GENOMIC DNA]</scope>
    <source>
        <strain evidence="6 7">Bt9001</strain>
    </source>
</reference>
<dbReference type="AlphaFoldDB" id="A0A4Z1E7T9"/>
<organism evidence="6 7">
    <name type="scientific">Botrytis tulipae</name>
    <dbReference type="NCBI Taxonomy" id="87230"/>
    <lineage>
        <taxon>Eukaryota</taxon>
        <taxon>Fungi</taxon>
        <taxon>Dikarya</taxon>
        <taxon>Ascomycota</taxon>
        <taxon>Pezizomycotina</taxon>
        <taxon>Leotiomycetes</taxon>
        <taxon>Helotiales</taxon>
        <taxon>Sclerotiniaceae</taxon>
        <taxon>Botrytis</taxon>
    </lineage>
</organism>
<keyword evidence="7" id="KW-1185">Reference proteome</keyword>
<dbReference type="OrthoDB" id="66881at2759"/>
<evidence type="ECO:0000313" key="7">
    <source>
        <dbReference type="Proteomes" id="UP000297777"/>
    </source>
</evidence>
<dbReference type="Gene3D" id="3.50.50.60">
    <property type="entry name" value="FAD/NAD(P)-binding domain"/>
    <property type="match status" value="1"/>
</dbReference>
<dbReference type="InterPro" id="IPR036188">
    <property type="entry name" value="FAD/NAD-bd_sf"/>
</dbReference>
<evidence type="ECO:0000256" key="4">
    <source>
        <dbReference type="ARBA" id="ARBA00022857"/>
    </source>
</evidence>
<keyword evidence="2" id="KW-0285">Flavoprotein</keyword>
<proteinExistence type="inferred from homology"/>
<dbReference type="GO" id="GO:0050660">
    <property type="term" value="F:flavin adenine dinucleotide binding"/>
    <property type="evidence" value="ECO:0007669"/>
    <property type="project" value="InterPro"/>
</dbReference>
<comment type="similarity">
    <text evidence="1">Belongs to the FMO family.</text>
</comment>
<dbReference type="GO" id="GO:0050661">
    <property type="term" value="F:NADP binding"/>
    <property type="evidence" value="ECO:0007669"/>
    <property type="project" value="InterPro"/>
</dbReference>
<evidence type="ECO:0000256" key="3">
    <source>
        <dbReference type="ARBA" id="ARBA00022827"/>
    </source>
</evidence>
<dbReference type="InterPro" id="IPR000960">
    <property type="entry name" value="Flavin_mOase"/>
</dbReference>
<dbReference type="InterPro" id="IPR050346">
    <property type="entry name" value="FMO-like"/>
</dbReference>
<dbReference type="PRINTS" id="PR00370">
    <property type="entry name" value="FMOXYGENASE"/>
</dbReference>
<accession>A0A4Z1E7T9</accession>
<dbReference type="Pfam" id="PF00743">
    <property type="entry name" value="FMO-like"/>
    <property type="match status" value="1"/>
</dbReference>
<name>A0A4Z1E7T9_9HELO</name>
<sequence>MTVPATTVCVVGAGALGLAATKAFLDDGFQVTGFEAREYVEGLWKDSHDATISVHATTVFNSSKWRIAFSDFPLSDEADIYPTAAQIHQYLESYADHFGLAEKYRLGTKVLQMRHTGKQWAVTVQTIKPDQQPRTEYFDKVCVATGAFHKPRWPKIEGLEGFQGQVLHSINFHGDQKYPDQNVLLVGLHATAQDVCCALAKPGNAKHVYMAHRKGVLLLPRFRPDGSTFDAHGTVKMTFMMTFMNKYLNAPFWWMMQRVLTKQSQEGFPDAPEAWQLSPSPSVVVRTPLMADALWSLLKSGFAEPVSTIRRISGPKSIELVDGRTLDDIDTIIYCTGYHFSLPDGFIPQDVDAEGYNLYPPGRESREPRLYRNVFPMHENAEIRNSLAYLGHGYIPFPGFVQFEMTAAAVSQVWRGRSPLPSLPQMQAWFTQHLRRRKALRDRYLPLENSTFYPILLDITDSLEWIDQTAGAGLYKNLGGGWVNWRAWKLWWEDKEFYHILLNGVFTPAIWRLFETGKHRALPWDECKQMIISENKRAEADQRAKLASLQAKNGSAKSSLQAKKRRYNTLYIA</sequence>
<evidence type="ECO:0008006" key="8">
    <source>
        <dbReference type="Google" id="ProtNLM"/>
    </source>
</evidence>
<gene>
    <name evidence="6" type="ORF">BTUL_0296g00050</name>
</gene>
<dbReference type="PANTHER" id="PTHR23023">
    <property type="entry name" value="DIMETHYLANILINE MONOOXYGENASE"/>
    <property type="match status" value="1"/>
</dbReference>
<comment type="caution">
    <text evidence="6">The sequence shown here is derived from an EMBL/GenBank/DDBJ whole genome shotgun (WGS) entry which is preliminary data.</text>
</comment>
<keyword evidence="3" id="KW-0274">FAD</keyword>
<evidence type="ECO:0000313" key="6">
    <source>
        <dbReference type="EMBL" id="TGO07289.1"/>
    </source>
</evidence>
<keyword evidence="4" id="KW-0521">NADP</keyword>
<dbReference type="SUPFAM" id="SSF51905">
    <property type="entry name" value="FAD/NAD(P)-binding domain"/>
    <property type="match status" value="2"/>
</dbReference>